<evidence type="ECO:0000313" key="2">
    <source>
        <dbReference type="EMBL" id="BDT03500.1"/>
    </source>
</evidence>
<feature type="transmembrane region" description="Helical" evidence="1">
    <location>
        <begin position="29"/>
        <end position="52"/>
    </location>
</feature>
<evidence type="ECO:0008006" key="4">
    <source>
        <dbReference type="Google" id="ProtNLM"/>
    </source>
</evidence>
<evidence type="ECO:0000256" key="1">
    <source>
        <dbReference type="SAM" id="Phobius"/>
    </source>
</evidence>
<keyword evidence="1" id="KW-0472">Membrane</keyword>
<keyword evidence="3" id="KW-1185">Reference proteome</keyword>
<accession>A0ABN6T1U7</accession>
<keyword evidence="1" id="KW-0812">Transmembrane</keyword>
<reference evidence="2 3" key="1">
    <citation type="journal article" date="2022" name="Front. Microbiol.">
        <title>Male-killing mechanisms vary between Spiroplasma species.</title>
        <authorList>
            <person name="Arai H."/>
            <person name="Inoue M."/>
            <person name="Kageyama D."/>
        </authorList>
    </citation>
    <scope>NUCLEOTIDE SEQUENCE [LARGE SCALE GENOMIC DNA]</scope>
    <source>
        <strain evidence="3">sHm</strain>
    </source>
</reference>
<sequence>MIISDNVKNTNKISFLLVTHIGIIKINRIILVIGQIIIWIEVFIILATNEFWDLGKKLLVINISQTKNKNKEAIVKVILLINKICFNLFFSISLTI</sequence>
<dbReference type="Proteomes" id="UP001163387">
    <property type="component" value="Chromosome"/>
</dbReference>
<protein>
    <recommendedName>
        <fullName evidence="4">Spiroplasmavirus-related protein</fullName>
    </recommendedName>
</protein>
<proteinExistence type="predicted"/>
<gene>
    <name evidence="2" type="ORF">SHM_11460</name>
</gene>
<keyword evidence="1" id="KW-1133">Transmembrane helix</keyword>
<dbReference type="EMBL" id="AP026933">
    <property type="protein sequence ID" value="BDT03500.1"/>
    <property type="molecule type" value="Genomic_DNA"/>
</dbReference>
<organism evidence="2 3">
    <name type="scientific">Spiroplasma ixodetis</name>
    <dbReference type="NCBI Taxonomy" id="2141"/>
    <lineage>
        <taxon>Bacteria</taxon>
        <taxon>Bacillati</taxon>
        <taxon>Mycoplasmatota</taxon>
        <taxon>Mollicutes</taxon>
        <taxon>Entomoplasmatales</taxon>
        <taxon>Spiroplasmataceae</taxon>
        <taxon>Spiroplasma</taxon>
    </lineage>
</organism>
<name>A0ABN6T1U7_9MOLU</name>
<evidence type="ECO:0000313" key="3">
    <source>
        <dbReference type="Proteomes" id="UP001163387"/>
    </source>
</evidence>
<feature type="transmembrane region" description="Helical" evidence="1">
    <location>
        <begin position="73"/>
        <end position="94"/>
    </location>
</feature>